<evidence type="ECO:0000256" key="3">
    <source>
        <dbReference type="ARBA" id="ARBA00017363"/>
    </source>
</evidence>
<keyword evidence="4" id="KW-0805">Transcription regulation</keyword>
<dbReference type="SUPFAM" id="SSF55486">
    <property type="entry name" value="Metalloproteases ('zincins'), catalytic domain"/>
    <property type="match status" value="1"/>
</dbReference>
<comment type="subcellular location">
    <subcellularLocation>
        <location evidence="1">Nucleus</location>
    </subcellularLocation>
</comment>
<evidence type="ECO:0000256" key="2">
    <source>
        <dbReference type="ARBA" id="ARBA00010937"/>
    </source>
</evidence>
<feature type="domain" description="Transcription initiation factor TFIID subunit 2 TPR repeats" evidence="10">
    <location>
        <begin position="519"/>
        <end position="612"/>
    </location>
</feature>
<dbReference type="InterPro" id="IPR037813">
    <property type="entry name" value="TAF2"/>
</dbReference>
<dbReference type="PANTHER" id="PTHR15137:SF9">
    <property type="entry name" value="TRANSCRIPTION INITIATION FACTOR TFIID SUBUNIT 2"/>
    <property type="match status" value="1"/>
</dbReference>
<evidence type="ECO:0000256" key="5">
    <source>
        <dbReference type="ARBA" id="ARBA00023163"/>
    </source>
</evidence>
<dbReference type="OrthoDB" id="9944568at2759"/>
<dbReference type="GO" id="GO:0003682">
    <property type="term" value="F:chromatin binding"/>
    <property type="evidence" value="ECO:0007669"/>
    <property type="project" value="TreeGrafter"/>
</dbReference>
<evidence type="ECO:0000313" key="12">
    <source>
        <dbReference type="Proteomes" id="UP000636800"/>
    </source>
</evidence>
<dbReference type="Proteomes" id="UP000636800">
    <property type="component" value="Chromosome 12"/>
</dbReference>
<evidence type="ECO:0000256" key="1">
    <source>
        <dbReference type="ARBA" id="ARBA00004123"/>
    </source>
</evidence>
<feature type="domain" description="Peptidase M1 membrane alanine aminopeptidase" evidence="8">
    <location>
        <begin position="265"/>
        <end position="440"/>
    </location>
</feature>
<dbReference type="GO" id="GO:0008270">
    <property type="term" value="F:zinc ion binding"/>
    <property type="evidence" value="ECO:0007669"/>
    <property type="project" value="InterPro"/>
</dbReference>
<dbReference type="GO" id="GO:0000976">
    <property type="term" value="F:transcription cis-regulatory region binding"/>
    <property type="evidence" value="ECO:0007669"/>
    <property type="project" value="TreeGrafter"/>
</dbReference>
<evidence type="ECO:0000256" key="7">
    <source>
        <dbReference type="SAM" id="MobiDB-lite"/>
    </source>
</evidence>
<organism evidence="11 12">
    <name type="scientific">Vanilla planifolia</name>
    <name type="common">Vanilla</name>
    <dbReference type="NCBI Taxonomy" id="51239"/>
    <lineage>
        <taxon>Eukaryota</taxon>
        <taxon>Viridiplantae</taxon>
        <taxon>Streptophyta</taxon>
        <taxon>Embryophyta</taxon>
        <taxon>Tracheophyta</taxon>
        <taxon>Spermatophyta</taxon>
        <taxon>Magnoliopsida</taxon>
        <taxon>Liliopsida</taxon>
        <taxon>Asparagales</taxon>
        <taxon>Orchidaceae</taxon>
        <taxon>Vanilloideae</taxon>
        <taxon>Vanilleae</taxon>
        <taxon>Vanilla</taxon>
    </lineage>
</organism>
<proteinExistence type="inferred from homology"/>
<dbReference type="GO" id="GO:0008237">
    <property type="term" value="F:metallopeptidase activity"/>
    <property type="evidence" value="ECO:0007669"/>
    <property type="project" value="InterPro"/>
</dbReference>
<dbReference type="InterPro" id="IPR042097">
    <property type="entry name" value="Aminopeptidase_N-like_N_sf"/>
</dbReference>
<dbReference type="SUPFAM" id="SSF63737">
    <property type="entry name" value="Leukotriene A4 hydrolase N-terminal domain"/>
    <property type="match status" value="1"/>
</dbReference>
<comment type="similarity">
    <text evidence="2">Belongs to the TAF2 family.</text>
</comment>
<feature type="region of interest" description="Disordered" evidence="7">
    <location>
        <begin position="1"/>
        <end position="20"/>
    </location>
</feature>
<evidence type="ECO:0000256" key="6">
    <source>
        <dbReference type="ARBA" id="ARBA00023242"/>
    </source>
</evidence>
<accession>A0A835PVI8</accession>
<dbReference type="Pfam" id="PF25577">
    <property type="entry name" value="TPR_TAF2_C"/>
    <property type="match status" value="1"/>
</dbReference>
<protein>
    <recommendedName>
        <fullName evidence="3">Transcription initiation factor TFIID subunit 2</fullName>
    </recommendedName>
</protein>
<comment type="caution">
    <text evidence="11">The sequence shown here is derived from an EMBL/GenBank/DDBJ whole genome shotgun (WGS) entry which is preliminary data.</text>
</comment>
<dbReference type="InterPro" id="IPR057345">
    <property type="entry name" value="Ig-like_TAF2"/>
</dbReference>
<dbReference type="EMBL" id="JADCNL010000012">
    <property type="protein sequence ID" value="KAG0458297.1"/>
    <property type="molecule type" value="Genomic_DNA"/>
</dbReference>
<dbReference type="GO" id="GO:0005669">
    <property type="term" value="C:transcription factor TFIID complex"/>
    <property type="evidence" value="ECO:0007669"/>
    <property type="project" value="InterPro"/>
</dbReference>
<keyword evidence="12" id="KW-1185">Reference proteome</keyword>
<evidence type="ECO:0000259" key="10">
    <source>
        <dbReference type="Pfam" id="PF25577"/>
    </source>
</evidence>
<name>A0A835PVI8_VANPL</name>
<feature type="region of interest" description="Disordered" evidence="7">
    <location>
        <begin position="452"/>
        <end position="487"/>
    </location>
</feature>
<evidence type="ECO:0000256" key="4">
    <source>
        <dbReference type="ARBA" id="ARBA00023015"/>
    </source>
</evidence>
<reference evidence="11 12" key="1">
    <citation type="journal article" date="2020" name="Nat. Food">
        <title>A phased Vanilla planifolia genome enables genetic improvement of flavour and production.</title>
        <authorList>
            <person name="Hasing T."/>
            <person name="Tang H."/>
            <person name="Brym M."/>
            <person name="Khazi F."/>
            <person name="Huang T."/>
            <person name="Chambers A.H."/>
        </authorList>
    </citation>
    <scope>NUCLEOTIDE SEQUENCE [LARGE SCALE GENOMIC DNA]</scope>
    <source>
        <tissue evidence="11">Leaf</tissue>
    </source>
</reference>
<dbReference type="PANTHER" id="PTHR15137">
    <property type="entry name" value="TRANSCRIPTION INITIATION FACTOR TFIID"/>
    <property type="match status" value="1"/>
</dbReference>
<dbReference type="GO" id="GO:0016251">
    <property type="term" value="F:RNA polymerase II general transcription initiation factor activity"/>
    <property type="evidence" value="ECO:0007669"/>
    <property type="project" value="TreeGrafter"/>
</dbReference>
<dbReference type="InterPro" id="IPR027268">
    <property type="entry name" value="Peptidase_M4/M1_CTD_sf"/>
</dbReference>
<dbReference type="AlphaFoldDB" id="A0A835PVI8"/>
<dbReference type="InterPro" id="IPR057991">
    <property type="entry name" value="TPR_TAF2_C"/>
</dbReference>
<keyword evidence="5" id="KW-0804">Transcription</keyword>
<dbReference type="GO" id="GO:0006367">
    <property type="term" value="P:transcription initiation at RNA polymerase II promoter"/>
    <property type="evidence" value="ECO:0007669"/>
    <property type="project" value="TreeGrafter"/>
</dbReference>
<keyword evidence="6" id="KW-0539">Nucleus</keyword>
<dbReference type="Gene3D" id="2.60.40.1730">
    <property type="entry name" value="tricorn interacting facor f3 domain"/>
    <property type="match status" value="1"/>
</dbReference>
<evidence type="ECO:0000313" key="11">
    <source>
        <dbReference type="EMBL" id="KAG0458297.1"/>
    </source>
</evidence>
<dbReference type="InterPro" id="IPR014782">
    <property type="entry name" value="Peptidase_M1_dom"/>
</dbReference>
<evidence type="ECO:0000259" key="8">
    <source>
        <dbReference type="Pfam" id="PF01433"/>
    </source>
</evidence>
<dbReference type="Gene3D" id="1.10.390.10">
    <property type="entry name" value="Neutral Protease Domain 2"/>
    <property type="match status" value="1"/>
</dbReference>
<sequence>MAKQRKQKNEEQRPETSGGTVLHQKLCISVDMENRRIYGHTEMKVLVPESGYIALYADNMVFSSITVDGNEAKYEYFPHHPFTEDDSSWCSVSCSKSAAEVACTTYMSSLTRETIPNLIIACCDKSNEIQSSVLQGNMDSNIQSTNAEHVVIDSNGLVEDKDAKIVCIDYWLERAEVGIHFGKNMLLTDNQIRRSHCWFPCMYNFSQHCLFDIELTVNSEFVAVSNGDLLYQVMCCYGLQKVVFMVHEVYRIVGVAMRKGNLSSHYEDYLSASFPFGSYKQVFIPPELCMSSINIGASMCLFSSQLLFDEKVIDQTIETRVKLAYALAKQWFGVYITAEEPSDEWLLEGLAGFLTDSFIKRFLGNNEARYRRYKANCAVYKADTTAATALSSSGTCSDLIGTQSIGIYGRIRSWKAVAVLQMLEKQMGPESFRKILQIIVYKAPEPGKTTRVLSTKELPKRIQKPKKGSKADGSDDNAETVPSQDMRASSDSPLLWIRVDPEMEYLAEIHFHQPVQMWAFWRVRIEAAYALAHTASEGTDWAGLMHLIKFYKGRRFDADTGLPRPNDFHDVPEYFVLEAIPHAVAMVRAVDNKSPREAVEFVLQLLKYNDNSGICTLMFIDLLLWCILSVNLSSVSRPPVLHGISKINVKS</sequence>
<dbReference type="Pfam" id="PF25316">
    <property type="entry name" value="TAF2_3rd"/>
    <property type="match status" value="1"/>
</dbReference>
<evidence type="ECO:0000259" key="9">
    <source>
        <dbReference type="Pfam" id="PF25316"/>
    </source>
</evidence>
<gene>
    <name evidence="11" type="ORF">HPP92_023454</name>
</gene>
<feature type="domain" description="Transcription initiation factor TFIID subunit 2 Ig-like" evidence="9">
    <location>
        <begin position="460"/>
        <end position="514"/>
    </location>
</feature>
<dbReference type="Pfam" id="PF01433">
    <property type="entry name" value="Peptidase_M1"/>
    <property type="match status" value="1"/>
</dbReference>